<proteinExistence type="inferred from homology"/>
<comment type="similarity">
    <text evidence="2">Belongs to the BMP lipoprotein family.</text>
</comment>
<accession>A0A1M7Y697</accession>
<dbReference type="RefSeq" id="WP_073613358.1">
    <property type="nucleotide sequence ID" value="NZ_FRFE01000008.1"/>
</dbReference>
<dbReference type="Proteomes" id="UP000184603">
    <property type="component" value="Unassembled WGS sequence"/>
</dbReference>
<sequence length="344" mass="37754">MHRTFFLIVSLLLIMVLPGIFVSAQEKPTLGLLIGVSGLGDQSFNDMTYAGMIKAKQEFDLNLILEDSEKSDTGFELSMQRLIDKGAKIIVANGFYLKDLVKKYATRYPDRYFILQDAELPDLPNVASIIYSVHEGSFLVGALAGMMTKSGKVGFLGGVDIPIMHVFREGYRQGVMYINPKVDVREEFVTKAPDFSGFRQPSVGHERAMAAYGAGVDILYVAAGLTGNGALQAAEDSDRFAIGVDSDQDHLAKGHILTSMMKRLDIVTYSEVNKIVTGKFIPGVKTYGLKEHGIGLSDMKFTRNLIPPNVLRRLDEIKAEIIAGRIKVLNYLDSTVTTQNGTGT</sequence>
<dbReference type="CDD" id="cd06354">
    <property type="entry name" value="PBP1_PrnA-like"/>
    <property type="match status" value="1"/>
</dbReference>
<evidence type="ECO:0000313" key="9">
    <source>
        <dbReference type="Proteomes" id="UP000184603"/>
    </source>
</evidence>
<feature type="domain" description="ABC transporter substrate-binding protein PnrA-like" evidence="7">
    <location>
        <begin position="35"/>
        <end position="304"/>
    </location>
</feature>
<dbReference type="OrthoDB" id="9769871at2"/>
<evidence type="ECO:0000259" key="7">
    <source>
        <dbReference type="Pfam" id="PF02608"/>
    </source>
</evidence>
<evidence type="ECO:0000256" key="4">
    <source>
        <dbReference type="ARBA" id="ARBA00022729"/>
    </source>
</evidence>
<evidence type="ECO:0000256" key="5">
    <source>
        <dbReference type="ARBA" id="ARBA00023136"/>
    </source>
</evidence>
<dbReference type="Gene3D" id="3.40.50.2300">
    <property type="match status" value="2"/>
</dbReference>
<evidence type="ECO:0000256" key="1">
    <source>
        <dbReference type="ARBA" id="ARBA00004193"/>
    </source>
</evidence>
<evidence type="ECO:0000256" key="3">
    <source>
        <dbReference type="ARBA" id="ARBA00022475"/>
    </source>
</evidence>
<keyword evidence="3" id="KW-1003">Cell membrane</keyword>
<evidence type="ECO:0000256" key="6">
    <source>
        <dbReference type="ARBA" id="ARBA00023288"/>
    </source>
</evidence>
<keyword evidence="9" id="KW-1185">Reference proteome</keyword>
<dbReference type="InterPro" id="IPR050957">
    <property type="entry name" value="BMP_lipoprotein"/>
</dbReference>
<keyword evidence="5" id="KW-0472">Membrane</keyword>
<dbReference type="PANTHER" id="PTHR34296">
    <property type="entry name" value="TRANSCRIPTIONAL ACTIVATOR PROTEIN MED"/>
    <property type="match status" value="1"/>
</dbReference>
<dbReference type="STRING" id="1121416.SAMN02745220_02067"/>
<organism evidence="8 9">
    <name type="scientific">Desulfopila aestuarii DSM 18488</name>
    <dbReference type="NCBI Taxonomy" id="1121416"/>
    <lineage>
        <taxon>Bacteria</taxon>
        <taxon>Pseudomonadati</taxon>
        <taxon>Thermodesulfobacteriota</taxon>
        <taxon>Desulfobulbia</taxon>
        <taxon>Desulfobulbales</taxon>
        <taxon>Desulfocapsaceae</taxon>
        <taxon>Desulfopila</taxon>
    </lineage>
</organism>
<dbReference type="GO" id="GO:0005886">
    <property type="term" value="C:plasma membrane"/>
    <property type="evidence" value="ECO:0007669"/>
    <property type="project" value="UniProtKB-SubCell"/>
</dbReference>
<keyword evidence="4" id="KW-0732">Signal</keyword>
<gene>
    <name evidence="8" type="ORF">SAMN02745220_02067</name>
</gene>
<dbReference type="InterPro" id="IPR003760">
    <property type="entry name" value="PnrA-like"/>
</dbReference>
<dbReference type="EMBL" id="FRFE01000008">
    <property type="protein sequence ID" value="SHO47953.1"/>
    <property type="molecule type" value="Genomic_DNA"/>
</dbReference>
<keyword evidence="6" id="KW-0449">Lipoprotein</keyword>
<comment type="subcellular location">
    <subcellularLocation>
        <location evidence="1">Cell membrane</location>
        <topology evidence="1">Lipid-anchor</topology>
    </subcellularLocation>
</comment>
<dbReference type="PANTHER" id="PTHR34296:SF2">
    <property type="entry name" value="ABC TRANSPORTER GUANOSINE-BINDING PROTEIN NUPN"/>
    <property type="match status" value="1"/>
</dbReference>
<name>A0A1M7Y697_9BACT</name>
<evidence type="ECO:0000256" key="2">
    <source>
        <dbReference type="ARBA" id="ARBA00008610"/>
    </source>
</evidence>
<reference evidence="8 9" key="1">
    <citation type="submission" date="2016-12" db="EMBL/GenBank/DDBJ databases">
        <authorList>
            <person name="Song W.-J."/>
            <person name="Kurnit D.M."/>
        </authorList>
    </citation>
    <scope>NUCLEOTIDE SEQUENCE [LARGE SCALE GENOMIC DNA]</scope>
    <source>
        <strain evidence="8 9">DSM 18488</strain>
    </source>
</reference>
<dbReference type="Pfam" id="PF02608">
    <property type="entry name" value="Bmp"/>
    <property type="match status" value="1"/>
</dbReference>
<dbReference type="InterPro" id="IPR028082">
    <property type="entry name" value="Peripla_BP_I"/>
</dbReference>
<dbReference type="SUPFAM" id="SSF53822">
    <property type="entry name" value="Periplasmic binding protein-like I"/>
    <property type="match status" value="1"/>
</dbReference>
<protein>
    <submittedName>
        <fullName evidence="8">Basic membrane protein A</fullName>
    </submittedName>
</protein>
<evidence type="ECO:0000313" key="8">
    <source>
        <dbReference type="EMBL" id="SHO47953.1"/>
    </source>
</evidence>
<dbReference type="AlphaFoldDB" id="A0A1M7Y697"/>